<dbReference type="Proteomes" id="UP000284465">
    <property type="component" value="Unassembled WGS sequence"/>
</dbReference>
<evidence type="ECO:0000313" key="9">
    <source>
        <dbReference type="Proteomes" id="UP000478483"/>
    </source>
</evidence>
<proteinExistence type="predicted"/>
<evidence type="ECO:0000313" key="8">
    <source>
        <dbReference type="Proteomes" id="UP000284465"/>
    </source>
</evidence>
<dbReference type="PaxDb" id="166486-ERS852572_03378"/>
<reference evidence="2 9" key="3">
    <citation type="journal article" date="2019" name="Nat. Med.">
        <title>A library of human gut bacterial isolates paired with longitudinal multiomics data enables mechanistic microbiome research.</title>
        <authorList>
            <person name="Poyet M."/>
            <person name="Groussin M."/>
            <person name="Gibbons S.M."/>
            <person name="Avila-Pacheco J."/>
            <person name="Jiang X."/>
            <person name="Kearney S.M."/>
            <person name="Perrotta A.R."/>
            <person name="Berdy B."/>
            <person name="Zhao S."/>
            <person name="Lieberman T.D."/>
            <person name="Swanson P.K."/>
            <person name="Smith M."/>
            <person name="Roesemann S."/>
            <person name="Alexander J.E."/>
            <person name="Rich S.A."/>
            <person name="Livny J."/>
            <person name="Vlamakis H."/>
            <person name="Clish C."/>
            <person name="Bullock K."/>
            <person name="Deik A."/>
            <person name="Scott J."/>
            <person name="Pierce K.A."/>
            <person name="Xavier R.J."/>
            <person name="Alm E.J."/>
        </authorList>
    </citation>
    <scope>NUCLEOTIDE SEQUENCE [LARGE SCALE GENOMIC DNA]</scope>
    <source>
        <strain evidence="2 9">BIOML-A1</strain>
    </source>
</reference>
<evidence type="ECO:0000313" key="4">
    <source>
        <dbReference type="EMBL" id="RHA65229.1"/>
    </source>
</evidence>
<evidence type="ECO:0000313" key="2">
    <source>
        <dbReference type="EMBL" id="MTR84371.1"/>
    </source>
</evidence>
<dbReference type="EMBL" id="WNAJ01000004">
    <property type="protein sequence ID" value="MTR84371.1"/>
    <property type="molecule type" value="Genomic_DNA"/>
</dbReference>
<name>A0A173VR47_9FIRM</name>
<dbReference type="EMBL" id="QSFP01000021">
    <property type="protein sequence ID" value="RHA65229.1"/>
    <property type="molecule type" value="Genomic_DNA"/>
</dbReference>
<dbReference type="STRING" id="166486.ERS852572_03378"/>
<protein>
    <submittedName>
        <fullName evidence="1">Uncharacterized protein</fullName>
    </submittedName>
</protein>
<sequence>MQDDIREQLIKQFPSDVVEILDQSGKPYYGCPTCKRAVTVGTDKCPGCGQVLAWDHIRKENQKKGTMTAVLKFEVAGDFTKGDCRKCPLSYIAKEKNENVYECPLKMRANCKLELM</sequence>
<evidence type="ECO:0000313" key="10">
    <source>
        <dbReference type="Proteomes" id="UP000479531"/>
    </source>
</evidence>
<dbReference type="AlphaFoldDB" id="A0A173VR47"/>
<reference evidence="1 6" key="1">
    <citation type="submission" date="2015-09" db="EMBL/GenBank/DDBJ databases">
        <authorList>
            <consortium name="Pathogen Informatics"/>
        </authorList>
    </citation>
    <scope>NUCLEOTIDE SEQUENCE [LARGE SCALE GENOMIC DNA]</scope>
    <source>
        <strain evidence="1 6">2789STDY5834960</strain>
    </source>
</reference>
<gene>
    <name evidence="5" type="ORF">DW856_14380</name>
    <name evidence="4" type="ORF">DW927_15195</name>
    <name evidence="1" type="ORF">ERS852572_03378</name>
    <name evidence="3" type="ORF">GCK47_11920</name>
    <name evidence="2" type="ORF">GMD50_04720</name>
</gene>
<dbReference type="OrthoDB" id="2050047at2"/>
<dbReference type="Proteomes" id="UP000095350">
    <property type="component" value="Unassembled WGS sequence"/>
</dbReference>
<dbReference type="Proteomes" id="UP000478483">
    <property type="component" value="Unassembled WGS sequence"/>
</dbReference>
<evidence type="ECO:0000313" key="7">
    <source>
        <dbReference type="Proteomes" id="UP000283513"/>
    </source>
</evidence>
<dbReference type="EMBL" id="WGGT01000014">
    <property type="protein sequence ID" value="MVQ46388.1"/>
    <property type="molecule type" value="Genomic_DNA"/>
</dbReference>
<reference evidence="7 8" key="2">
    <citation type="submission" date="2018-08" db="EMBL/GenBank/DDBJ databases">
        <title>A genome reference for cultivated species of the human gut microbiota.</title>
        <authorList>
            <person name="Zou Y."/>
            <person name="Xue W."/>
            <person name="Luo G."/>
        </authorList>
    </citation>
    <scope>NUCLEOTIDE SEQUENCE [LARGE SCALE GENOMIC DNA]</scope>
    <source>
        <strain evidence="5 7">AM37-1AC</strain>
        <strain evidence="4 8">AM43-11</strain>
    </source>
</reference>
<dbReference type="Proteomes" id="UP000283513">
    <property type="component" value="Unassembled WGS sequence"/>
</dbReference>
<evidence type="ECO:0000313" key="5">
    <source>
        <dbReference type="EMBL" id="RHC15222.1"/>
    </source>
</evidence>
<dbReference type="Proteomes" id="UP000479531">
    <property type="component" value="Unassembled WGS sequence"/>
</dbReference>
<dbReference type="RefSeq" id="WP_006858826.1">
    <property type="nucleotide sequence ID" value="NZ_CABIYH010000034.1"/>
</dbReference>
<evidence type="ECO:0000313" key="1">
    <source>
        <dbReference type="EMBL" id="CUN29661.1"/>
    </source>
</evidence>
<evidence type="ECO:0000313" key="3">
    <source>
        <dbReference type="EMBL" id="MVQ46388.1"/>
    </source>
</evidence>
<dbReference type="EMBL" id="CYXZ01000034">
    <property type="protein sequence ID" value="CUN29661.1"/>
    <property type="molecule type" value="Genomic_DNA"/>
</dbReference>
<dbReference type="EMBL" id="QSHO01000013">
    <property type="protein sequence ID" value="RHC15222.1"/>
    <property type="molecule type" value="Genomic_DNA"/>
</dbReference>
<evidence type="ECO:0000313" key="6">
    <source>
        <dbReference type="Proteomes" id="UP000095350"/>
    </source>
</evidence>
<accession>A0A173VR47</accession>
<dbReference type="GeneID" id="61432649"/>
<reference evidence="3 10" key="4">
    <citation type="submission" date="2019-10" db="EMBL/GenBank/DDBJ databases">
        <title>Roseburia spp. ameliorate alcoholic fatty liver via restoration of gut barrier function.</title>
        <authorList>
            <person name="Seo B."/>
            <person name="Ko G."/>
        </authorList>
    </citation>
    <scope>NUCLEOTIDE SEQUENCE [LARGE SCALE GENOMIC DNA]</scope>
    <source>
        <strain evidence="3 10">SNUG30017</strain>
    </source>
</reference>
<organism evidence="1 6">
    <name type="scientific">Roseburia intestinalis</name>
    <dbReference type="NCBI Taxonomy" id="166486"/>
    <lineage>
        <taxon>Bacteria</taxon>
        <taxon>Bacillati</taxon>
        <taxon>Bacillota</taxon>
        <taxon>Clostridia</taxon>
        <taxon>Lachnospirales</taxon>
        <taxon>Lachnospiraceae</taxon>
        <taxon>Roseburia</taxon>
    </lineage>
</organism>